<dbReference type="Gene3D" id="1.10.238.160">
    <property type="match status" value="1"/>
</dbReference>
<gene>
    <name evidence="1" type="ORF">EV671_102618</name>
</gene>
<accession>A0A4R3ULS4</accession>
<dbReference type="InterPro" id="IPR010260">
    <property type="entry name" value="AlpA"/>
</dbReference>
<evidence type="ECO:0000313" key="2">
    <source>
        <dbReference type="Proteomes" id="UP000295110"/>
    </source>
</evidence>
<dbReference type="OrthoDB" id="5398721at2"/>
<dbReference type="Proteomes" id="UP000295110">
    <property type="component" value="Unassembled WGS sequence"/>
</dbReference>
<evidence type="ECO:0000313" key="1">
    <source>
        <dbReference type="EMBL" id="TCU91303.1"/>
    </source>
</evidence>
<dbReference type="AlphaFoldDB" id="A0A4R3ULS4"/>
<sequence length="88" mass="9506">MARLLRIESVLAQTGQARTTHYECVAAGTMTSPIKIGPRASAWPDDEVDAIVKARIGGATDDDLRRLVTRLHAERKALAAQREASHAA</sequence>
<dbReference type="Pfam" id="PF05930">
    <property type="entry name" value="Phage_AlpA"/>
    <property type="match status" value="1"/>
</dbReference>
<keyword evidence="2" id="KW-1185">Reference proteome</keyword>
<organism evidence="1 2">
    <name type="scientific">Roseateles saccharophilus</name>
    <name type="common">Pseudomonas saccharophila</name>
    <dbReference type="NCBI Taxonomy" id="304"/>
    <lineage>
        <taxon>Bacteria</taxon>
        <taxon>Pseudomonadati</taxon>
        <taxon>Pseudomonadota</taxon>
        <taxon>Betaproteobacteria</taxon>
        <taxon>Burkholderiales</taxon>
        <taxon>Sphaerotilaceae</taxon>
        <taxon>Roseateles</taxon>
    </lineage>
</organism>
<proteinExistence type="predicted"/>
<reference evidence="1 2" key="1">
    <citation type="submission" date="2019-03" db="EMBL/GenBank/DDBJ databases">
        <title>Genomic Encyclopedia of Type Strains, Phase IV (KMG-IV): sequencing the most valuable type-strain genomes for metagenomic binning, comparative biology and taxonomic classification.</title>
        <authorList>
            <person name="Goeker M."/>
        </authorList>
    </citation>
    <scope>NUCLEOTIDE SEQUENCE [LARGE SCALE GENOMIC DNA]</scope>
    <source>
        <strain evidence="1 2">DSM 654</strain>
    </source>
</reference>
<dbReference type="EMBL" id="SMBU01000026">
    <property type="protein sequence ID" value="TCU91303.1"/>
    <property type="molecule type" value="Genomic_DNA"/>
</dbReference>
<name>A0A4R3ULS4_ROSSA</name>
<protein>
    <submittedName>
        <fullName evidence="1">AlpA family transcriptional regulator</fullName>
    </submittedName>
</protein>
<dbReference type="RefSeq" id="WP_132574471.1">
    <property type="nucleotide sequence ID" value="NZ_SGUF01000029.1"/>
</dbReference>
<comment type="caution">
    <text evidence="1">The sequence shown here is derived from an EMBL/GenBank/DDBJ whole genome shotgun (WGS) entry which is preliminary data.</text>
</comment>